<dbReference type="Proteomes" id="UP001416393">
    <property type="component" value="Unassembled WGS sequence"/>
</dbReference>
<dbReference type="EMBL" id="JAZHYP010000001">
    <property type="protein sequence ID" value="MEN3322116.1"/>
    <property type="molecule type" value="Genomic_DNA"/>
</dbReference>
<dbReference type="Pfam" id="PF11322">
    <property type="entry name" value="DUF3124"/>
    <property type="match status" value="1"/>
</dbReference>
<organism evidence="1 2">
    <name type="scientific">Mariniflexile soesokkakense</name>
    <dbReference type="NCBI Taxonomy" id="1343160"/>
    <lineage>
        <taxon>Bacteria</taxon>
        <taxon>Pseudomonadati</taxon>
        <taxon>Bacteroidota</taxon>
        <taxon>Flavobacteriia</taxon>
        <taxon>Flavobacteriales</taxon>
        <taxon>Flavobacteriaceae</taxon>
        <taxon>Mariniflexile</taxon>
    </lineage>
</organism>
<dbReference type="PROSITE" id="PS51257">
    <property type="entry name" value="PROKAR_LIPOPROTEIN"/>
    <property type="match status" value="1"/>
</dbReference>
<gene>
    <name evidence="1" type="ORF">VP395_00115</name>
</gene>
<keyword evidence="2" id="KW-1185">Reference proteome</keyword>
<proteinExistence type="predicted"/>
<dbReference type="InterPro" id="IPR021471">
    <property type="entry name" value="DUF3124"/>
</dbReference>
<protein>
    <submittedName>
        <fullName evidence="1">DUF3124 domain-containing protein</fullName>
    </submittedName>
</protein>
<reference evidence="1 2" key="1">
    <citation type="submission" date="2024-01" db="EMBL/GenBank/DDBJ databases">
        <title>Mariniflexile litorale sp. nov., isolated from the shallow sediments of the Sea of Japan.</title>
        <authorList>
            <person name="Romanenko L."/>
            <person name="Bystritskaya E."/>
            <person name="Isaeva M."/>
        </authorList>
    </citation>
    <scope>NUCLEOTIDE SEQUENCE [LARGE SCALE GENOMIC DNA]</scope>
    <source>
        <strain evidence="1 2">KCTC 32427</strain>
    </source>
</reference>
<evidence type="ECO:0000313" key="2">
    <source>
        <dbReference type="Proteomes" id="UP001416393"/>
    </source>
</evidence>
<evidence type="ECO:0000313" key="1">
    <source>
        <dbReference type="EMBL" id="MEN3322116.1"/>
    </source>
</evidence>
<comment type="caution">
    <text evidence="1">The sequence shown here is derived from an EMBL/GenBank/DDBJ whole genome shotgun (WGS) entry which is preliminary data.</text>
</comment>
<accession>A0ABV0A5N6</accession>
<dbReference type="RefSeq" id="WP_346239657.1">
    <property type="nucleotide sequence ID" value="NZ_JAZHYP010000001.1"/>
</dbReference>
<sequence>MKHTNTYSLLTFMVILLFSYSCEKEKEISSVHPTNWKHRTVNHSLSDSLERGKTYLSVYSEIYSETEHRVHSLTATVSLRNINTIDTVYIDKATYYNTHGDAIRTYFNKTIFIAPMETVEIVIDEHDKTGGTGANFLFNWRIKQQTNAPYFESVMISTSGQQGISFTTQGKPID</sequence>
<name>A0ABV0A5N6_9FLAO</name>